<sequence>MDSITETVQIKKPDHPDFKVMEFMFSDAQCYYLSNPTNNPLAESLQNLL</sequence>
<proteinExistence type="predicted"/>
<accession>A0A382IBC1</accession>
<dbReference type="EMBL" id="UINC01066335">
    <property type="protein sequence ID" value="SVB96940.1"/>
    <property type="molecule type" value="Genomic_DNA"/>
</dbReference>
<dbReference type="AlphaFoldDB" id="A0A382IBC1"/>
<evidence type="ECO:0000313" key="1">
    <source>
        <dbReference type="EMBL" id="SVB96940.1"/>
    </source>
</evidence>
<gene>
    <name evidence="1" type="ORF">METZ01_LOCUS249794</name>
</gene>
<organism evidence="1">
    <name type="scientific">marine metagenome</name>
    <dbReference type="NCBI Taxonomy" id="408172"/>
    <lineage>
        <taxon>unclassified sequences</taxon>
        <taxon>metagenomes</taxon>
        <taxon>ecological metagenomes</taxon>
    </lineage>
</organism>
<name>A0A382IBC1_9ZZZZ</name>
<reference evidence="1" key="1">
    <citation type="submission" date="2018-05" db="EMBL/GenBank/DDBJ databases">
        <authorList>
            <person name="Lanie J.A."/>
            <person name="Ng W.-L."/>
            <person name="Kazmierczak K.M."/>
            <person name="Andrzejewski T.M."/>
            <person name="Davidsen T.M."/>
            <person name="Wayne K.J."/>
            <person name="Tettelin H."/>
            <person name="Glass J.I."/>
            <person name="Rusch D."/>
            <person name="Podicherti R."/>
            <person name="Tsui H.-C.T."/>
            <person name="Winkler M.E."/>
        </authorList>
    </citation>
    <scope>NUCLEOTIDE SEQUENCE</scope>
</reference>
<protein>
    <submittedName>
        <fullName evidence="1">Uncharacterized protein</fullName>
    </submittedName>
</protein>